<name>A0A4S8QZW1_9HELO</name>
<dbReference type="EMBL" id="PQXL01000392">
    <property type="protein sequence ID" value="THV46364.1"/>
    <property type="molecule type" value="Genomic_DNA"/>
</dbReference>
<evidence type="ECO:0000313" key="4">
    <source>
        <dbReference type="Proteomes" id="UP000308671"/>
    </source>
</evidence>
<dbReference type="AlphaFoldDB" id="A0A4S8QZW1"/>
<feature type="region of interest" description="Disordered" evidence="1">
    <location>
        <begin position="106"/>
        <end position="135"/>
    </location>
</feature>
<proteinExistence type="predicted"/>
<dbReference type="InterPro" id="IPR036322">
    <property type="entry name" value="WD40_repeat_dom_sf"/>
</dbReference>
<gene>
    <name evidence="3" type="ORF">BGAL_0392g00030</name>
</gene>
<comment type="caution">
    <text evidence="3">The sequence shown here is derived from an EMBL/GenBank/DDBJ whole genome shotgun (WGS) entry which is preliminary data.</text>
</comment>
<dbReference type="PANTHER" id="PTHR43991">
    <property type="entry name" value="WD REPEAT PROTEIN (AFU_ORTHOLOGUE AFUA_8G05640)-RELATED"/>
    <property type="match status" value="1"/>
</dbReference>
<organism evidence="3 4">
    <name type="scientific">Botrytis galanthina</name>
    <dbReference type="NCBI Taxonomy" id="278940"/>
    <lineage>
        <taxon>Eukaryota</taxon>
        <taxon>Fungi</taxon>
        <taxon>Dikarya</taxon>
        <taxon>Ascomycota</taxon>
        <taxon>Pezizomycotina</taxon>
        <taxon>Leotiomycetes</taxon>
        <taxon>Helotiales</taxon>
        <taxon>Sclerotiniaceae</taxon>
        <taxon>Botrytis</taxon>
    </lineage>
</organism>
<dbReference type="PANTHER" id="PTHR43991:SF9">
    <property type="entry name" value="DUF2415 DOMAIN-CONTAINING PROTEIN"/>
    <property type="match status" value="1"/>
</dbReference>
<dbReference type="Pfam" id="PF10313">
    <property type="entry name" value="DUF2415"/>
    <property type="match status" value="1"/>
</dbReference>
<reference evidence="3 4" key="1">
    <citation type="submission" date="2017-12" db="EMBL/GenBank/DDBJ databases">
        <title>Comparative genomics of Botrytis spp.</title>
        <authorList>
            <person name="Valero-Jimenez C.A."/>
            <person name="Tapia P."/>
            <person name="Veloso J."/>
            <person name="Silva-Moreno E."/>
            <person name="Staats M."/>
            <person name="Valdes J.H."/>
            <person name="Van Kan J.A.L."/>
        </authorList>
    </citation>
    <scope>NUCLEOTIDE SEQUENCE [LARGE SCALE GENOMIC DNA]</scope>
    <source>
        <strain evidence="3 4">MUCL435</strain>
    </source>
</reference>
<feature type="compositionally biased region" description="Basic and acidic residues" evidence="1">
    <location>
        <begin position="114"/>
        <end position="126"/>
    </location>
</feature>
<feature type="region of interest" description="Disordered" evidence="1">
    <location>
        <begin position="591"/>
        <end position="614"/>
    </location>
</feature>
<evidence type="ECO:0000259" key="2">
    <source>
        <dbReference type="Pfam" id="PF10313"/>
    </source>
</evidence>
<protein>
    <recommendedName>
        <fullName evidence="2">DUF2415 domain-containing protein</fullName>
    </recommendedName>
</protein>
<dbReference type="Proteomes" id="UP000308671">
    <property type="component" value="Unassembled WGS sequence"/>
</dbReference>
<dbReference type="InterPro" id="IPR015943">
    <property type="entry name" value="WD40/YVTN_repeat-like_dom_sf"/>
</dbReference>
<sequence>MHDSMAVKEESSHWQLHDLLSSPKQYVIYYPSSHDIICLNTKSRERELLATLKYEPRCLTAAKDWVCAGGDRGQFTSFYVGEGERPGKTDSHLDLSADADARLPLILQPSARSTQRETSDDSRRSSPDATTPHVSKKIGSDVVNCITLWFPSESSLPMGYKEPVAVAALNDSSVAILNLHDSEMVDALTYPDYVNRAVISPKGNILIAICDDPFLYIHKRQLKQVSKTHFTPHLNEEYEWVFSGRIQLEGQRPSDKSAMRGSFAACFSNSGKYLAVATQYGVISIFLTEGLTKDDADPLEVSFTTSRPNVESGAVRAMEFSPNNFDLLAWTEASGRVGVADVRDLFTSRQVIDINARGEGVERVWVTERSNNPMSTEARLDTRLRASHTESPSEASASAIPDYLGLDFDQQQLSSLARDLTDRHQLQPTADEMEILQAHRTARRQRDAIREAREIGTTSRWGILEGGRTTDIFSDTERRISTAGLPSALREFVNSDRTPASFRAFIDRQNQDRERRVIQNEIRNVIRRQQASSVLDNSTVDVESDRTVRTSADTFSGLERLSLAPRLPTIGYEAAPNAWAELEEMYRTRYSRDQPDDEEQENQASTQRSRQPWRPLDALTRLSLDVRNDSNILRREREGRSEPVDTMGLAWSEDNMLVPEMEFMNIR</sequence>
<dbReference type="Gene3D" id="2.130.10.10">
    <property type="entry name" value="YVTN repeat-like/Quinoprotein amine dehydrogenase"/>
    <property type="match status" value="1"/>
</dbReference>
<dbReference type="InterPro" id="IPR019417">
    <property type="entry name" value="DUF2415"/>
</dbReference>
<dbReference type="SUPFAM" id="SSF50978">
    <property type="entry name" value="WD40 repeat-like"/>
    <property type="match status" value="1"/>
</dbReference>
<evidence type="ECO:0000313" key="3">
    <source>
        <dbReference type="EMBL" id="THV46364.1"/>
    </source>
</evidence>
<evidence type="ECO:0000256" key="1">
    <source>
        <dbReference type="SAM" id="MobiDB-lite"/>
    </source>
</evidence>
<keyword evidence="4" id="KW-1185">Reference proteome</keyword>
<feature type="domain" description="DUF2415" evidence="2">
    <location>
        <begin position="313"/>
        <end position="353"/>
    </location>
</feature>
<dbReference type="OrthoDB" id="64353at2759"/>
<accession>A0A4S8QZW1</accession>